<evidence type="ECO:0000313" key="9">
    <source>
        <dbReference type="EMBL" id="BAI80121.1"/>
    </source>
</evidence>
<protein>
    <recommendedName>
        <fullName evidence="11">Methyl-accepting chemotaxis protein</fullName>
    </recommendedName>
</protein>
<feature type="domain" description="HAMP" evidence="8">
    <location>
        <begin position="344"/>
        <end position="396"/>
    </location>
</feature>
<dbReference type="EMBL" id="AP011529">
    <property type="protein sequence ID" value="BAI80121.1"/>
    <property type="molecule type" value="Genomic_DNA"/>
</dbReference>
<evidence type="ECO:0000256" key="2">
    <source>
        <dbReference type="ARBA" id="ARBA00023224"/>
    </source>
</evidence>
<dbReference type="PANTHER" id="PTHR32089:SF112">
    <property type="entry name" value="LYSOZYME-LIKE PROTEIN-RELATED"/>
    <property type="match status" value="1"/>
</dbReference>
<comment type="similarity">
    <text evidence="3">Belongs to the methyl-accepting chemotaxis (MCP) protein family.</text>
</comment>
<dbReference type="GO" id="GO:0016020">
    <property type="term" value="C:membrane"/>
    <property type="evidence" value="ECO:0007669"/>
    <property type="project" value="UniProtKB-SubCell"/>
</dbReference>
<evidence type="ECO:0000256" key="6">
    <source>
        <dbReference type="SAM" id="Phobius"/>
    </source>
</evidence>
<evidence type="ECO:0000259" key="8">
    <source>
        <dbReference type="PROSITE" id="PS50885"/>
    </source>
</evidence>
<dbReference type="STRING" id="639282.DEFDS_0640"/>
<dbReference type="Gene3D" id="1.10.287.950">
    <property type="entry name" value="Methyl-accepting chemotaxis protein"/>
    <property type="match status" value="1"/>
</dbReference>
<dbReference type="PROSITE" id="PS50111">
    <property type="entry name" value="CHEMOTAXIS_TRANSDUC_2"/>
    <property type="match status" value="1"/>
</dbReference>
<dbReference type="eggNOG" id="COG0840">
    <property type="taxonomic scope" value="Bacteria"/>
</dbReference>
<proteinExistence type="inferred from homology"/>
<evidence type="ECO:0000313" key="10">
    <source>
        <dbReference type="Proteomes" id="UP000001520"/>
    </source>
</evidence>
<dbReference type="PANTHER" id="PTHR32089">
    <property type="entry name" value="METHYL-ACCEPTING CHEMOTAXIS PROTEIN MCPB"/>
    <property type="match status" value="1"/>
</dbReference>
<dbReference type="Gene3D" id="3.30.450.20">
    <property type="entry name" value="PAS domain"/>
    <property type="match status" value="2"/>
</dbReference>
<dbReference type="InterPro" id="IPR004089">
    <property type="entry name" value="MCPsignal_dom"/>
</dbReference>
<keyword evidence="6" id="KW-0472">Membrane</keyword>
<dbReference type="PROSITE" id="PS50885">
    <property type="entry name" value="HAMP"/>
    <property type="match status" value="1"/>
</dbReference>
<dbReference type="CDD" id="cd06225">
    <property type="entry name" value="HAMP"/>
    <property type="match status" value="1"/>
</dbReference>
<dbReference type="CDD" id="cd12912">
    <property type="entry name" value="PDC2_MCP_like"/>
    <property type="match status" value="2"/>
</dbReference>
<keyword evidence="5" id="KW-0175">Coiled coil</keyword>
<feature type="domain" description="Methyl-accepting transducer" evidence="7">
    <location>
        <begin position="401"/>
        <end position="637"/>
    </location>
</feature>
<dbReference type="FunFam" id="1.10.287.950:FF:000001">
    <property type="entry name" value="Methyl-accepting chemotaxis sensory transducer"/>
    <property type="match status" value="1"/>
</dbReference>
<evidence type="ECO:0000256" key="3">
    <source>
        <dbReference type="ARBA" id="ARBA00029447"/>
    </source>
</evidence>
<dbReference type="Pfam" id="PF00672">
    <property type="entry name" value="HAMP"/>
    <property type="match status" value="1"/>
</dbReference>
<gene>
    <name evidence="9" type="ordered locus">DEFDS_0640</name>
</gene>
<dbReference type="SMART" id="SM00283">
    <property type="entry name" value="MA"/>
    <property type="match status" value="1"/>
</dbReference>
<dbReference type="CDD" id="cd11386">
    <property type="entry name" value="MCP_signal"/>
    <property type="match status" value="1"/>
</dbReference>
<dbReference type="GO" id="GO:0006935">
    <property type="term" value="P:chemotaxis"/>
    <property type="evidence" value="ECO:0007669"/>
    <property type="project" value="UniProtKB-ARBA"/>
</dbReference>
<evidence type="ECO:0000256" key="5">
    <source>
        <dbReference type="SAM" id="Coils"/>
    </source>
</evidence>
<evidence type="ECO:0008006" key="11">
    <source>
        <dbReference type="Google" id="ProtNLM"/>
    </source>
</evidence>
<keyword evidence="10" id="KW-1185">Reference proteome</keyword>
<dbReference type="HOGENOM" id="CLU_000445_107_21_0"/>
<dbReference type="InterPro" id="IPR003660">
    <property type="entry name" value="HAMP_dom"/>
</dbReference>
<name>D3PBZ8_DEFDS</name>
<feature type="transmembrane region" description="Helical" evidence="6">
    <location>
        <begin position="323"/>
        <end position="342"/>
    </location>
</feature>
<evidence type="ECO:0000256" key="4">
    <source>
        <dbReference type="PROSITE-ProRule" id="PRU00284"/>
    </source>
</evidence>
<keyword evidence="6" id="KW-0812">Transmembrane</keyword>
<dbReference type="GO" id="GO:0007165">
    <property type="term" value="P:signal transduction"/>
    <property type="evidence" value="ECO:0007669"/>
    <property type="project" value="UniProtKB-KW"/>
</dbReference>
<dbReference type="SUPFAM" id="SSF58104">
    <property type="entry name" value="Methyl-accepting chemotaxis protein (MCP) signaling domain"/>
    <property type="match status" value="1"/>
</dbReference>
<organism evidence="9 10">
    <name type="scientific">Deferribacter desulfuricans (strain DSM 14783 / JCM 11476 / NBRC 101012 / SSM1)</name>
    <dbReference type="NCBI Taxonomy" id="639282"/>
    <lineage>
        <taxon>Bacteria</taxon>
        <taxon>Pseudomonadati</taxon>
        <taxon>Deferribacterota</taxon>
        <taxon>Deferribacteres</taxon>
        <taxon>Deferribacterales</taxon>
        <taxon>Deferribacteraceae</taxon>
        <taxon>Deferribacter</taxon>
    </lineage>
</organism>
<dbReference type="SMART" id="SM00304">
    <property type="entry name" value="HAMP"/>
    <property type="match status" value="1"/>
</dbReference>
<dbReference type="Pfam" id="PF08269">
    <property type="entry name" value="dCache_2"/>
    <property type="match status" value="1"/>
</dbReference>
<dbReference type="Proteomes" id="UP000001520">
    <property type="component" value="Chromosome"/>
</dbReference>
<evidence type="ECO:0000259" key="7">
    <source>
        <dbReference type="PROSITE" id="PS50111"/>
    </source>
</evidence>
<feature type="coiled-coil region" evidence="5">
    <location>
        <begin position="437"/>
        <end position="464"/>
    </location>
</feature>
<reference evidence="9 10" key="1">
    <citation type="journal article" date="2010" name="DNA Res.">
        <title>Bacterial lifestyle in a deep-sea hydrothermal vent chimney revealed by the genome sequence of the thermophilic bacterium Deferribacter desulfuricans SSM1.</title>
        <authorList>
            <person name="Takaki Y."/>
            <person name="Shimamura S."/>
            <person name="Nakagawa S."/>
            <person name="Fukuhara Y."/>
            <person name="Horikawa H."/>
            <person name="Ankai A."/>
            <person name="Harada T."/>
            <person name="Hosoyama A."/>
            <person name="Oguchi A."/>
            <person name="Fukui S."/>
            <person name="Fujita N."/>
            <person name="Takami H."/>
            <person name="Takai K."/>
        </authorList>
    </citation>
    <scope>NUCLEOTIDE SEQUENCE [LARGE SCALE GENOMIC DNA]</scope>
    <source>
        <strain evidence="10">DSM 14783 / JCM 11476 / NBRC 101012 / SSM1</strain>
    </source>
</reference>
<keyword evidence="6" id="KW-1133">Transmembrane helix</keyword>
<dbReference type="Pfam" id="PF00015">
    <property type="entry name" value="MCPsignal"/>
    <property type="match status" value="1"/>
</dbReference>
<accession>D3PBZ8</accession>
<keyword evidence="2 4" id="KW-0807">Transducer</keyword>
<dbReference type="AlphaFoldDB" id="D3PBZ8"/>
<sequence length="678" mass="75631">MIMKSTNSKRNFWKDMNVSTKIFIFLVIILVLGYAISGYFIIKSTKKHVSKEIAKELTAEVETLKSFLDSTDKTTEEIREQIEEDALYDLTERAQNLKSTLTKLYSTYTSVGMTPTVIKFQLSTEILQTKIGESGYAYALDSNGTLVVHPTKQGKNLKGVKHIDQMLEEKNGVIVYERTTDENHPKVYAAFRYLPQLDWIIVLTIPEKELMKVADRVQNEILNDIKMTIKKLKIGETGYYYVMNSKGVLVVHPSKKFEGKNVYKYDFAKEMTKKKNGVVRYKWQGKYKIVAYTYYPKRDWIIAGGSYEDEFLGHAVKATIKTFVLTSVITFIILLVVLRLVFQINVLKPVEELEKLFEKIARGDLTQTLKVDRRNEIGRIIENVNKMVIQMNNALCEVTHSTKTVASSAEALSASSNQMTAGAESQAERVSSVEVAVQEMTATITEISRNLEEINSEINTIRNSAETGREVIDETVEGIGNLSNNVINSADKIKELGKASEQIGEILQVISDIADQTNLLALNAAIEAARAGEHGRGFAVVADEVRKLAERTAKATGEIDEMIRSIQSEVQSSVVQMDKGAKLAEEGSMLVGNLKMSLEEIINGVLDVADKINAVASAVDQQSATSQEISSNMAEIATISQENASIAQENHNQAEMLKELAVKLQQIVDAFKLLECNK</sequence>
<evidence type="ECO:0000256" key="1">
    <source>
        <dbReference type="ARBA" id="ARBA00004370"/>
    </source>
</evidence>
<comment type="subcellular location">
    <subcellularLocation>
        <location evidence="1">Membrane</location>
    </subcellularLocation>
</comment>
<feature type="transmembrane region" description="Helical" evidence="6">
    <location>
        <begin position="22"/>
        <end position="42"/>
    </location>
</feature>
<dbReference type="KEGG" id="ddf:DEFDS_0640"/>
<dbReference type="InterPro" id="IPR004010">
    <property type="entry name" value="Double_Cache_2"/>
</dbReference>